<keyword evidence="2 3" id="KW-0808">Transferase</keyword>
<dbReference type="EC" id="2.4.1.-" evidence="4"/>
<evidence type="ECO:0000313" key="5">
    <source>
        <dbReference type="EMBL" id="VVW21045.1"/>
    </source>
</evidence>
<protein>
    <recommendedName>
        <fullName evidence="4">Glycosyltransferase</fullName>
        <ecNumber evidence="4">2.4.1.-</ecNumber>
    </recommendedName>
</protein>
<dbReference type="FunFam" id="3.40.50.2000:FF:000063">
    <property type="entry name" value="Glycosyltransferase"/>
    <property type="match status" value="1"/>
</dbReference>
<dbReference type="Gene3D" id="3.40.50.2000">
    <property type="entry name" value="Glycogen Phosphorylase B"/>
    <property type="match status" value="2"/>
</dbReference>
<dbReference type="InterPro" id="IPR002213">
    <property type="entry name" value="UDP_glucos_trans"/>
</dbReference>
<organism evidence="5">
    <name type="scientific">Nymphaea colorata</name>
    <name type="common">pocket water lily</name>
    <dbReference type="NCBI Taxonomy" id="210225"/>
    <lineage>
        <taxon>Eukaryota</taxon>
        <taxon>Viridiplantae</taxon>
        <taxon>Streptophyta</taxon>
        <taxon>Embryophyta</taxon>
        <taxon>Tracheophyta</taxon>
        <taxon>Spermatophyta</taxon>
        <taxon>Magnoliopsida</taxon>
        <taxon>Nymphaeales</taxon>
        <taxon>Nymphaeaceae</taxon>
        <taxon>Nymphaea</taxon>
    </lineage>
</organism>
<gene>
    <name evidence="5" type="ORF">NYM_LOCUS16212</name>
</gene>
<dbReference type="PROSITE" id="PS00375">
    <property type="entry name" value="UDPGT"/>
    <property type="match status" value="1"/>
</dbReference>
<dbReference type="GO" id="GO:0035251">
    <property type="term" value="F:UDP-glucosyltransferase activity"/>
    <property type="evidence" value="ECO:0007669"/>
    <property type="project" value="TreeGrafter"/>
</dbReference>
<dbReference type="EMBL" id="LR721781">
    <property type="protein sequence ID" value="VVW21045.1"/>
    <property type="molecule type" value="Genomic_DNA"/>
</dbReference>
<proteinExistence type="inferred from homology"/>
<keyword evidence="3" id="KW-0328">Glycosyltransferase</keyword>
<sequence>MAPGDRQRHVIIFPFMGAGHMIPFVDLAMLLSQRGLAVTIATTPLNVARIESTIAHVKASGLKIQTAQLRFPSKDYGLPENCENFEVLTNHEMAVKFLVSLKNLKAPFERLLQESSPDCVVVDGFFYWALKVARERKIPGIVFTITSCFSRVLLVHLHNLRPQERVTSDSEPFLVPGLPDKIELTKAQLPDSLGFRNTSHQSEMMEMLEGMAAADDESDGIVVNSFDELEPTYLQFYRDHVRKPLWTIGPVCLCHSRQRSQRGKESAINEAECLQWLDSRKERSVLYVSFGSIYNLSEAQLLEIEMGLKNSGVFFIWVIKGPADDDKFAHGFRKEVGEAGLIIRGWAPQFMILSHPSVGAFLTHCGWNSTLEAISFGVPMLTWPLFAEQHLNEKLVIQVLGTGVKVGSAVISMALGEENQVEVVKRECIEKAIRRVMGDGQEAAELGERARRLGESARKAMGEGGSSYLNLSRFVETVNGYDR</sequence>
<dbReference type="CDD" id="cd03784">
    <property type="entry name" value="GT1_Gtf-like"/>
    <property type="match status" value="1"/>
</dbReference>
<dbReference type="PANTHER" id="PTHR48047">
    <property type="entry name" value="GLYCOSYLTRANSFERASE"/>
    <property type="match status" value="1"/>
</dbReference>
<dbReference type="AlphaFoldDB" id="A0A5K1BXH9"/>
<dbReference type="SUPFAM" id="SSF53756">
    <property type="entry name" value="UDP-Glycosyltransferase/glycogen phosphorylase"/>
    <property type="match status" value="1"/>
</dbReference>
<dbReference type="Gramene" id="NC3G0229070.1">
    <property type="protein sequence ID" value="NC3G0229070.1:cds"/>
    <property type="gene ID" value="NC3G0229070"/>
</dbReference>
<dbReference type="PANTHER" id="PTHR48047:SF182">
    <property type="entry name" value="GLYCOSYLTRANSFERASE"/>
    <property type="match status" value="1"/>
</dbReference>
<evidence type="ECO:0000256" key="2">
    <source>
        <dbReference type="ARBA" id="ARBA00022679"/>
    </source>
</evidence>
<comment type="similarity">
    <text evidence="1 3">Belongs to the UDP-glycosyltransferase family.</text>
</comment>
<name>A0A5K1BXH9_9MAGN</name>
<dbReference type="Pfam" id="PF00201">
    <property type="entry name" value="UDPGT"/>
    <property type="match status" value="1"/>
</dbReference>
<evidence type="ECO:0000256" key="1">
    <source>
        <dbReference type="ARBA" id="ARBA00009995"/>
    </source>
</evidence>
<evidence type="ECO:0000256" key="4">
    <source>
        <dbReference type="RuleBase" id="RU362057"/>
    </source>
</evidence>
<dbReference type="InterPro" id="IPR035595">
    <property type="entry name" value="UDP_glycos_trans_CS"/>
</dbReference>
<evidence type="ECO:0000256" key="3">
    <source>
        <dbReference type="RuleBase" id="RU003718"/>
    </source>
</evidence>
<accession>A0A5K1BXH9</accession>
<reference evidence="5" key="1">
    <citation type="submission" date="2019-09" db="EMBL/GenBank/DDBJ databases">
        <authorList>
            <person name="Zhang L."/>
        </authorList>
    </citation>
    <scope>NUCLEOTIDE SEQUENCE</scope>
</reference>